<reference evidence="3 4" key="1">
    <citation type="submission" date="2021-07" db="EMBL/GenBank/DDBJ databases">
        <title>Stakelama flava sp. nov., a novel endophytic bacterium isolated from branch of Kandelia candel.</title>
        <authorList>
            <person name="Tuo L."/>
        </authorList>
    </citation>
    <scope>NUCLEOTIDE SEQUENCE [LARGE SCALE GENOMIC DNA]</scope>
    <source>
        <strain evidence="3 4">CBK3Z-3</strain>
    </source>
</reference>
<dbReference type="PANTHER" id="PTHR12788:SF10">
    <property type="entry name" value="PROTEIN-TYROSINE SULFOTRANSFERASE"/>
    <property type="match status" value="1"/>
</dbReference>
<sequence>MAVGKGRLEEALRIADALLTRDATHIDALEIRAIVHTRRGERQRAEQTLRAAIAAAPDRCWHYADLARLLSAEGRRGDAEAVTREALAADPDNPDAHAMLGNLLVERAAPVPGAVHLRRAIALVGKHPVLIGALGHALLRQGRLDEALPLLEQAVAATPDALLPAAHLAELQERAGRFAEADRHLQRADAIARRAGRDMLLQRTTLMVRMGRWQEALALLDAQDGMAGPALLQRGRLRDRAGRHAAAWADWTAGKAAIARASGRRYPAEKVADQASALTRFFTADRMATLPRAPVRGDAPQPIFIIGFPRSGTTLVEQILASHSAVRAGGELPFGRELRAVAANMAGGEERFPEGLASAGGDWSAKLRDLYLARADQFGLLRSGARFFTDKMPLNDLWLPLLRLAFPQSPVVFAQRHPLDILTSVMAHDMTHGFDCGYRVADAARHFALVERVRAAYGIAGIAMHTLRYEALIADQRAETHALMAYIGIEMEAAQLRFHERETVSPTPSYAQVREPLNARSLDRWRDHEAAWQPFLPILEPAIVDAGYAL</sequence>
<evidence type="ECO:0000256" key="2">
    <source>
        <dbReference type="PROSITE-ProRule" id="PRU00339"/>
    </source>
</evidence>
<dbReference type="Pfam" id="PF13428">
    <property type="entry name" value="TPR_14"/>
    <property type="match status" value="1"/>
</dbReference>
<evidence type="ECO:0000313" key="3">
    <source>
        <dbReference type="EMBL" id="MBW4330231.1"/>
    </source>
</evidence>
<dbReference type="Proteomes" id="UP001197214">
    <property type="component" value="Unassembled WGS sequence"/>
</dbReference>
<dbReference type="PROSITE" id="PS50005">
    <property type="entry name" value="TPR"/>
    <property type="match status" value="1"/>
</dbReference>
<evidence type="ECO:0000256" key="1">
    <source>
        <dbReference type="ARBA" id="ARBA00022679"/>
    </source>
</evidence>
<dbReference type="PANTHER" id="PTHR12788">
    <property type="entry name" value="PROTEIN-TYROSINE SULFOTRANSFERASE 2"/>
    <property type="match status" value="1"/>
</dbReference>
<keyword evidence="4" id="KW-1185">Reference proteome</keyword>
<dbReference type="InterPro" id="IPR026634">
    <property type="entry name" value="TPST-like"/>
</dbReference>
<dbReference type="Pfam" id="PF14559">
    <property type="entry name" value="TPR_19"/>
    <property type="match status" value="1"/>
</dbReference>
<dbReference type="EMBL" id="JAHWZX010000003">
    <property type="protein sequence ID" value="MBW4330231.1"/>
    <property type="molecule type" value="Genomic_DNA"/>
</dbReference>
<accession>A0ABS6XJA7</accession>
<dbReference type="SMART" id="SM00028">
    <property type="entry name" value="TPR"/>
    <property type="match status" value="4"/>
</dbReference>
<dbReference type="RefSeq" id="WP_219237330.1">
    <property type="nucleotide sequence ID" value="NZ_JAHWZX010000003.1"/>
</dbReference>
<dbReference type="InterPro" id="IPR019734">
    <property type="entry name" value="TPR_rpt"/>
</dbReference>
<feature type="repeat" description="TPR" evidence="2">
    <location>
        <begin position="128"/>
        <end position="161"/>
    </location>
</feature>
<keyword evidence="2" id="KW-0802">TPR repeat</keyword>
<keyword evidence="1" id="KW-0808">Transferase</keyword>
<organism evidence="3 4">
    <name type="scientific">Stakelama flava</name>
    <dbReference type="NCBI Taxonomy" id="2860338"/>
    <lineage>
        <taxon>Bacteria</taxon>
        <taxon>Pseudomonadati</taxon>
        <taxon>Pseudomonadota</taxon>
        <taxon>Alphaproteobacteria</taxon>
        <taxon>Sphingomonadales</taxon>
        <taxon>Sphingomonadaceae</taxon>
        <taxon>Stakelama</taxon>
    </lineage>
</organism>
<evidence type="ECO:0000313" key="4">
    <source>
        <dbReference type="Proteomes" id="UP001197214"/>
    </source>
</evidence>
<protein>
    <submittedName>
        <fullName evidence="3">Sulfotransferase</fullName>
    </submittedName>
</protein>
<gene>
    <name evidence="3" type="ORF">KY084_05000</name>
</gene>
<dbReference type="Pfam" id="PF13469">
    <property type="entry name" value="Sulfotransfer_3"/>
    <property type="match status" value="1"/>
</dbReference>
<comment type="caution">
    <text evidence="3">The sequence shown here is derived from an EMBL/GenBank/DDBJ whole genome shotgun (WGS) entry which is preliminary data.</text>
</comment>
<name>A0ABS6XJA7_9SPHN</name>
<proteinExistence type="predicted"/>